<keyword evidence="2" id="KW-0812">Transmembrane</keyword>
<feature type="transmembrane region" description="Helical" evidence="2">
    <location>
        <begin position="201"/>
        <end position="230"/>
    </location>
</feature>
<dbReference type="AlphaFoldDB" id="A0A7J5B3U9"/>
<reference evidence="3 4" key="1">
    <citation type="submission" date="2019-09" db="EMBL/GenBank/DDBJ databases">
        <title>Phylogeny of genus Pseudoclavibacter and closely related genus.</title>
        <authorList>
            <person name="Li Y."/>
        </authorList>
    </citation>
    <scope>NUCLEOTIDE SEQUENCE [LARGE SCALE GENOMIC DNA]</scope>
    <source>
        <strain evidence="3 4">THG-MD12</strain>
    </source>
</reference>
<name>A0A7J5B3U9_9MICO</name>
<keyword evidence="4" id="KW-1185">Reference proteome</keyword>
<feature type="compositionally biased region" description="Low complexity" evidence="1">
    <location>
        <begin position="92"/>
        <end position="101"/>
    </location>
</feature>
<keyword evidence="2" id="KW-1133">Transmembrane helix</keyword>
<keyword evidence="2" id="KW-0472">Membrane</keyword>
<dbReference type="RefSeq" id="WP_151421899.1">
    <property type="nucleotide sequence ID" value="NZ_WBJX01000001.1"/>
</dbReference>
<comment type="caution">
    <text evidence="3">The sequence shown here is derived from an EMBL/GenBank/DDBJ whole genome shotgun (WGS) entry which is preliminary data.</text>
</comment>
<feature type="transmembrane region" description="Helical" evidence="2">
    <location>
        <begin position="242"/>
        <end position="262"/>
    </location>
</feature>
<feature type="region of interest" description="Disordered" evidence="1">
    <location>
        <begin position="130"/>
        <end position="189"/>
    </location>
</feature>
<dbReference type="Proteomes" id="UP000490386">
    <property type="component" value="Unassembled WGS sequence"/>
</dbReference>
<evidence type="ECO:0000256" key="1">
    <source>
        <dbReference type="SAM" id="MobiDB-lite"/>
    </source>
</evidence>
<sequence>MVEGRNGYTPPADYRAPDFVRQWSDSATRGADRIEQEREQRTRDGERDAAQRAQDGQRALEQSSQDAQRAAGQVARDAQRAAEQLARDEGRAATSTAARASYDLDRSGEGVQRGLAYSHGSANDALLRRRAQPPTQAPSSAPTPHPGQAPSAGQAPVPPPAPQQATPGVHPTPAVPKSRAAKGPAAKNAAHLGQPGLGPGFAVFAGLAAVVSAFLGYWIPVVIAIMFSAGPIKRGFTSGAKGIAVSILAILLLAAGAAVQILQVLPGASGTDETEAVTESTPVGLEGDPIESGTLPEFTLQAGSPVGGFGEANLDVVLPEGAGQLAVLQVDDKVGGLSASMYSGDQVVEFQYLERATGGTAQWLINTQAAFEQSFGDDLTSLVVDRITIMSEGEWTAEILPVSVLPPFDVALDGVGPGLYLYTGAGGEASITSSDYGNFAMTVHSSEFDYITAEIPEVQARTWPAGPFVIEVVEANKIDGTPLPWSIQVASP</sequence>
<protein>
    <submittedName>
        <fullName evidence="3">Uncharacterized protein</fullName>
    </submittedName>
</protein>
<accession>A0A7J5B3U9</accession>
<feature type="region of interest" description="Disordered" evidence="1">
    <location>
        <begin position="1"/>
        <end position="109"/>
    </location>
</feature>
<feature type="compositionally biased region" description="Basic and acidic residues" evidence="1">
    <location>
        <begin position="30"/>
        <end position="50"/>
    </location>
</feature>
<evidence type="ECO:0000256" key="2">
    <source>
        <dbReference type="SAM" id="Phobius"/>
    </source>
</evidence>
<proteinExistence type="predicted"/>
<gene>
    <name evidence="3" type="ORF">F8O03_00315</name>
</gene>
<feature type="compositionally biased region" description="Basic and acidic residues" evidence="1">
    <location>
        <begin position="77"/>
        <end position="91"/>
    </location>
</feature>
<dbReference type="OrthoDB" id="5100540at2"/>
<dbReference type="EMBL" id="WBJX01000001">
    <property type="protein sequence ID" value="KAB1638843.1"/>
    <property type="molecule type" value="Genomic_DNA"/>
</dbReference>
<organism evidence="3 4">
    <name type="scientific">Pseudoclavibacter terrae</name>
    <dbReference type="NCBI Taxonomy" id="1530195"/>
    <lineage>
        <taxon>Bacteria</taxon>
        <taxon>Bacillati</taxon>
        <taxon>Actinomycetota</taxon>
        <taxon>Actinomycetes</taxon>
        <taxon>Micrococcales</taxon>
        <taxon>Microbacteriaceae</taxon>
        <taxon>Pseudoclavibacter</taxon>
    </lineage>
</organism>
<evidence type="ECO:0000313" key="3">
    <source>
        <dbReference type="EMBL" id="KAB1638843.1"/>
    </source>
</evidence>
<evidence type="ECO:0000313" key="4">
    <source>
        <dbReference type="Proteomes" id="UP000490386"/>
    </source>
</evidence>